<dbReference type="CDD" id="cd00170">
    <property type="entry name" value="SEC14"/>
    <property type="match status" value="1"/>
</dbReference>
<evidence type="ECO:0000256" key="1">
    <source>
        <dbReference type="SAM" id="MobiDB-lite"/>
    </source>
</evidence>
<feature type="region of interest" description="Disordered" evidence="1">
    <location>
        <begin position="250"/>
        <end position="271"/>
    </location>
</feature>
<gene>
    <name evidence="3" type="ORF">PAPYR_5525</name>
</gene>
<dbReference type="InterPro" id="IPR036865">
    <property type="entry name" value="CRAL-TRIO_dom_sf"/>
</dbReference>
<dbReference type="InterPro" id="IPR011074">
    <property type="entry name" value="CRAL/TRIO_N_dom"/>
</dbReference>
<organism evidence="3 4">
    <name type="scientific">Paratrimastix pyriformis</name>
    <dbReference type="NCBI Taxonomy" id="342808"/>
    <lineage>
        <taxon>Eukaryota</taxon>
        <taxon>Metamonada</taxon>
        <taxon>Preaxostyla</taxon>
        <taxon>Paratrimastigidae</taxon>
        <taxon>Paratrimastix</taxon>
    </lineage>
</organism>
<dbReference type="Pfam" id="PF00650">
    <property type="entry name" value="CRAL_TRIO"/>
    <property type="match status" value="1"/>
</dbReference>
<dbReference type="SMART" id="SM00516">
    <property type="entry name" value="SEC14"/>
    <property type="match status" value="1"/>
</dbReference>
<dbReference type="InterPro" id="IPR001251">
    <property type="entry name" value="CRAL-TRIO_dom"/>
</dbReference>
<dbReference type="PROSITE" id="PS50191">
    <property type="entry name" value="CRAL_TRIO"/>
    <property type="match status" value="1"/>
</dbReference>
<proteinExistence type="predicted"/>
<comment type="caution">
    <text evidence="3">The sequence shown here is derived from an EMBL/GenBank/DDBJ whole genome shotgun (WGS) entry which is preliminary data.</text>
</comment>
<dbReference type="SMART" id="SM01100">
    <property type="entry name" value="CRAL_TRIO_N"/>
    <property type="match status" value="1"/>
</dbReference>
<evidence type="ECO:0000313" key="4">
    <source>
        <dbReference type="Proteomes" id="UP001141327"/>
    </source>
</evidence>
<dbReference type="Gene3D" id="3.40.525.10">
    <property type="entry name" value="CRAL-TRIO lipid binding domain"/>
    <property type="match status" value="1"/>
</dbReference>
<dbReference type="EMBL" id="JAPMOS010000026">
    <property type="protein sequence ID" value="KAJ4458757.1"/>
    <property type="molecule type" value="Genomic_DNA"/>
</dbReference>
<evidence type="ECO:0000259" key="2">
    <source>
        <dbReference type="PROSITE" id="PS50191"/>
    </source>
</evidence>
<dbReference type="Proteomes" id="UP001141327">
    <property type="component" value="Unassembled WGS sequence"/>
</dbReference>
<reference evidence="3" key="1">
    <citation type="journal article" date="2022" name="bioRxiv">
        <title>Genomics of Preaxostyla Flagellates Illuminates Evolutionary Transitions and the Path Towards Mitochondrial Loss.</title>
        <authorList>
            <person name="Novak L.V.F."/>
            <person name="Treitli S.C."/>
            <person name="Pyrih J."/>
            <person name="Halakuc P."/>
            <person name="Pipaliya S.V."/>
            <person name="Vacek V."/>
            <person name="Brzon O."/>
            <person name="Soukal P."/>
            <person name="Eme L."/>
            <person name="Dacks J.B."/>
            <person name="Karnkowska A."/>
            <person name="Elias M."/>
            <person name="Hampl V."/>
        </authorList>
    </citation>
    <scope>NUCLEOTIDE SEQUENCE</scope>
    <source>
        <strain evidence="3">RCP-MX</strain>
    </source>
</reference>
<dbReference type="InterPro" id="IPR036273">
    <property type="entry name" value="CRAL/TRIO_N_dom_sf"/>
</dbReference>
<evidence type="ECO:0000313" key="3">
    <source>
        <dbReference type="EMBL" id="KAJ4458757.1"/>
    </source>
</evidence>
<feature type="domain" description="CRAL-TRIO" evidence="2">
    <location>
        <begin position="78"/>
        <end position="221"/>
    </location>
</feature>
<dbReference type="PRINTS" id="PR00180">
    <property type="entry name" value="CRETINALDHBP"/>
</dbReference>
<dbReference type="SUPFAM" id="SSF52087">
    <property type="entry name" value="CRAL/TRIO domain"/>
    <property type="match status" value="1"/>
</dbReference>
<name>A0ABQ8UHP4_9EUKA</name>
<protein>
    <submittedName>
        <fullName evidence="3">Phosphatidylinositol transfer protein CSR1</fullName>
    </submittedName>
</protein>
<accession>A0ABQ8UHP4</accession>
<dbReference type="PANTHER" id="PTHR46277">
    <property type="entry name" value="OS03G0850700 PROTEIN"/>
    <property type="match status" value="1"/>
</dbReference>
<sequence length="303" mass="33503">MEEDSLPTMDQLCQIVRKQIPGLSPADDDAMLCRFLRARNCDIAATVHMLQEYLKWREETKPNSIDPTTVRISVLSCQALFGGTIRGFPVAIVNPARYFPAACPPHIAVQYVTWIFERIAARAAHLGKDRWIVVINLAGMGYQNFSLPFIKNAAHILQNYYPERLEQAYIVNAPIFFRGMYALVRPFLHPNTQAKVLFTSASQILPEAIPEYLGGTLKAYPKPGDTFERILEFYGINPPQDAPALSVIQNSPPPPAVPTETESTTSIPGGEVAIDDSSVCAPPDMSPTELDAFNEELKAAAVK</sequence>
<keyword evidence="4" id="KW-1185">Reference proteome</keyword>
<dbReference type="SUPFAM" id="SSF46938">
    <property type="entry name" value="CRAL/TRIO N-terminal domain"/>
    <property type="match status" value="1"/>
</dbReference>
<dbReference type="PANTHER" id="PTHR46277:SF3">
    <property type="entry name" value="BINDING PROTEIN, PUTATIVE-RELATED"/>
    <property type="match status" value="1"/>
</dbReference>